<keyword evidence="2" id="KW-1185">Reference proteome</keyword>
<dbReference type="AlphaFoldDB" id="A0A3M7LB91"/>
<reference evidence="1 2" key="1">
    <citation type="submission" date="2018-08" db="EMBL/GenBank/DDBJ databases">
        <title>Chryseobacterium nematophagum: a novel matrix digesting pathogen of nematodes.</title>
        <authorList>
            <person name="Page A."/>
            <person name="Roberts M."/>
            <person name="Felix M.-A."/>
            <person name="Weir W."/>
        </authorList>
    </citation>
    <scope>NUCLEOTIDE SEQUENCE [LARGE SCALE GENOMIC DNA]</scope>
    <source>
        <strain evidence="1 2">JUb275</strain>
    </source>
</reference>
<organism evidence="1 2">
    <name type="scientific">Chryseobacterium nematophagum</name>
    <dbReference type="NCBI Taxonomy" id="2305228"/>
    <lineage>
        <taxon>Bacteria</taxon>
        <taxon>Pseudomonadati</taxon>
        <taxon>Bacteroidota</taxon>
        <taxon>Flavobacteriia</taxon>
        <taxon>Flavobacteriales</taxon>
        <taxon>Weeksellaceae</taxon>
        <taxon>Chryseobacterium group</taxon>
        <taxon>Chryseobacterium</taxon>
    </lineage>
</organism>
<dbReference type="EMBL" id="QWIV01000014">
    <property type="protein sequence ID" value="RMZ58726.1"/>
    <property type="molecule type" value="Genomic_DNA"/>
</dbReference>
<name>A0A3M7LB91_9FLAO</name>
<gene>
    <name evidence="1" type="ORF">D1632_14140</name>
</gene>
<accession>A0A3M7LB91</accession>
<dbReference type="RefSeq" id="WP_122547873.1">
    <property type="nucleotide sequence ID" value="NZ_QWIV01000014.1"/>
</dbReference>
<evidence type="ECO:0000313" key="1">
    <source>
        <dbReference type="EMBL" id="RMZ58726.1"/>
    </source>
</evidence>
<proteinExistence type="predicted"/>
<comment type="caution">
    <text evidence="1">The sequence shown here is derived from an EMBL/GenBank/DDBJ whole genome shotgun (WGS) entry which is preliminary data.</text>
</comment>
<dbReference type="Proteomes" id="UP000267524">
    <property type="component" value="Unassembled WGS sequence"/>
</dbReference>
<evidence type="ECO:0000313" key="2">
    <source>
        <dbReference type="Proteomes" id="UP000267524"/>
    </source>
</evidence>
<protein>
    <submittedName>
        <fullName evidence="1">Uncharacterized protein</fullName>
    </submittedName>
</protein>
<sequence>MRKIKEIQYTNLALAQYYRWYQVYEVPFTDARIENQKDILDEDIEINSLSGISKGKADLKERISVFDGWKNAHHVQRTQVSILSDEMLSLEADIVYQNIRPDQTKLSYTLHYSTELKLREGDLPVFTKVGIHPTGEIKEFEFEEAYTENRAKSFMHYWLYCMDTCNETNMDRFKELLANQLIIYGVVGTETIIDSPDQLKKWILSITSGIETGAHTPKNLVCKSNEDGTISVSVDLERLSISKDNKTLMEESHQVWVLENNLDERFARIRSIKITKV</sequence>